<dbReference type="PIRSF" id="PIRSF006769">
    <property type="entry name" value="RibD"/>
    <property type="match status" value="1"/>
</dbReference>
<keyword evidence="10 13" id="KW-0521">NADP</keyword>
<comment type="similarity">
    <text evidence="5 13">In the C-terminal section; belongs to the HTP reductase family.</text>
</comment>
<evidence type="ECO:0000256" key="2">
    <source>
        <dbReference type="ARBA" id="ARBA00004882"/>
    </source>
</evidence>
<keyword evidence="7 13" id="KW-0479">Metal-binding</keyword>
<dbReference type="EC" id="1.1.1.193" evidence="13"/>
<dbReference type="InterPro" id="IPR016192">
    <property type="entry name" value="APOBEC/CMP_deaminase_Zn-bd"/>
</dbReference>
<comment type="catalytic activity">
    <reaction evidence="13">
        <text>2,5-diamino-6-hydroxy-4-(5-phosphoribosylamino)-pyrimidine + H2O + H(+) = 5-amino-6-(5-phospho-D-ribosylamino)uracil + NH4(+)</text>
        <dbReference type="Rhea" id="RHEA:21868"/>
        <dbReference type="ChEBI" id="CHEBI:15377"/>
        <dbReference type="ChEBI" id="CHEBI:15378"/>
        <dbReference type="ChEBI" id="CHEBI:28938"/>
        <dbReference type="ChEBI" id="CHEBI:58453"/>
        <dbReference type="ChEBI" id="CHEBI:58614"/>
        <dbReference type="EC" id="3.5.4.26"/>
    </reaction>
</comment>
<evidence type="ECO:0000256" key="8">
    <source>
        <dbReference type="ARBA" id="ARBA00022801"/>
    </source>
</evidence>
<gene>
    <name evidence="18" type="primary">ribD</name>
    <name evidence="18" type="ORF">ENJ51_06600</name>
</gene>
<evidence type="ECO:0000256" key="15">
    <source>
        <dbReference type="PIRSR" id="PIRSR006769-2"/>
    </source>
</evidence>
<dbReference type="EC" id="3.5.4.26" evidence="13"/>
<dbReference type="AlphaFoldDB" id="A0A7V2WV45"/>
<dbReference type="Proteomes" id="UP000885750">
    <property type="component" value="Unassembled WGS sequence"/>
</dbReference>
<evidence type="ECO:0000256" key="7">
    <source>
        <dbReference type="ARBA" id="ARBA00022723"/>
    </source>
</evidence>
<dbReference type="PANTHER" id="PTHR38011:SF7">
    <property type="entry name" value="2,5-DIAMINO-6-RIBOSYLAMINO-4(3H)-PYRIMIDINONE 5'-PHOSPHATE REDUCTASE"/>
    <property type="match status" value="1"/>
</dbReference>
<sequence length="375" mass="41321">MSLPSDHHRYMAYAIKLAHKGLYTTHPNPRVGCVIIKNNQIMGEGYHQYAGQPHAEVLALRDANSDAKNATAYVTLEPCSHTGRTPPCANALIDAGVSQVVIAMQDPNPLVSGKGIKKLQDAGIDVVVGVMEQQAQALNKGFIKRMQQGLPWVRVKMAMSLDGRTAMASGESQWITATDARQDVQKYRAKADAILTGQGTLLADDPSLNVRLTADDLGIRGEIRQPVRVVLDEDLQMSAQAKMLTLSGETWVYTCVDNPQKKAQLEQHGARVFKSLGDKQNYLQLDRVLNNLAKREINEVHVEAGQTLTGTLLEQGLVDELVIYMAPALMGSDARGLFYLPSLQRMQDKIHLEIKDIRAIGRDWRIIANPSKTPQ</sequence>
<dbReference type="NCBIfam" id="TIGR00227">
    <property type="entry name" value="ribD_Cterm"/>
    <property type="match status" value="1"/>
</dbReference>
<dbReference type="UniPathway" id="UPA00275">
    <property type="reaction ID" value="UER00401"/>
</dbReference>
<feature type="binding site" evidence="15">
    <location>
        <position position="158"/>
    </location>
    <ligand>
        <name>NADP(+)</name>
        <dbReference type="ChEBI" id="CHEBI:58349"/>
    </ligand>
</feature>
<dbReference type="Gene3D" id="3.40.140.10">
    <property type="entry name" value="Cytidine Deaminase, domain 2"/>
    <property type="match status" value="1"/>
</dbReference>
<evidence type="ECO:0000256" key="13">
    <source>
        <dbReference type="PIRNR" id="PIRNR006769"/>
    </source>
</evidence>
<dbReference type="Pfam" id="PF00383">
    <property type="entry name" value="dCMP_cyt_deam_1"/>
    <property type="match status" value="1"/>
</dbReference>
<dbReference type="SUPFAM" id="SSF53927">
    <property type="entry name" value="Cytidine deaminase-like"/>
    <property type="match status" value="1"/>
</dbReference>
<name>A0A7V2WV45_LEUMU</name>
<feature type="active site" description="Proton donor" evidence="14">
    <location>
        <position position="56"/>
    </location>
</feature>
<dbReference type="GO" id="GO:0050661">
    <property type="term" value="F:NADP binding"/>
    <property type="evidence" value="ECO:0007669"/>
    <property type="project" value="InterPro"/>
</dbReference>
<feature type="binding site" evidence="15">
    <location>
        <position position="172"/>
    </location>
    <ligand>
        <name>substrate</name>
    </ligand>
</feature>
<comment type="caution">
    <text evidence="18">The sequence shown here is derived from an EMBL/GenBank/DDBJ whole genome shotgun (WGS) entry which is preliminary data.</text>
</comment>
<dbReference type="GO" id="GO:0009231">
    <property type="term" value="P:riboflavin biosynthetic process"/>
    <property type="evidence" value="ECO:0007669"/>
    <property type="project" value="UniProtKB-UniPathway"/>
</dbReference>
<feature type="binding site" evidence="15">
    <location>
        <position position="188"/>
    </location>
    <ligand>
        <name>substrate</name>
    </ligand>
</feature>
<feature type="binding site" evidence="16">
    <location>
        <position position="88"/>
    </location>
    <ligand>
        <name>Zn(2+)</name>
        <dbReference type="ChEBI" id="CHEBI:29105"/>
        <note>catalytic</note>
    </ligand>
</feature>
<comment type="pathway">
    <text evidence="3 13">Cofactor biosynthesis; riboflavin biosynthesis; 5-amino-6-(D-ribitylamino)uracil from GTP: step 3/4.</text>
</comment>
<comment type="pathway">
    <text evidence="2 13">Cofactor biosynthesis; riboflavin biosynthesis; 5-amino-6-(D-ribitylamino)uracil from GTP: step 2/4.</text>
</comment>
<dbReference type="CDD" id="cd01284">
    <property type="entry name" value="Riboflavin_deaminase-reductase"/>
    <property type="match status" value="1"/>
</dbReference>
<evidence type="ECO:0000256" key="14">
    <source>
        <dbReference type="PIRSR" id="PIRSR006769-1"/>
    </source>
</evidence>
<feature type="binding site" evidence="15">
    <location>
        <position position="200"/>
    </location>
    <ligand>
        <name>NADP(+)</name>
        <dbReference type="ChEBI" id="CHEBI:58349"/>
    </ligand>
</feature>
<dbReference type="PROSITE" id="PS51747">
    <property type="entry name" value="CYT_DCMP_DEAMINASES_2"/>
    <property type="match status" value="1"/>
</dbReference>
<evidence type="ECO:0000256" key="16">
    <source>
        <dbReference type="PIRSR" id="PIRSR006769-3"/>
    </source>
</evidence>
<evidence type="ECO:0000256" key="10">
    <source>
        <dbReference type="ARBA" id="ARBA00022857"/>
    </source>
</evidence>
<evidence type="ECO:0000259" key="17">
    <source>
        <dbReference type="PROSITE" id="PS51747"/>
    </source>
</evidence>
<keyword evidence="11 13" id="KW-0560">Oxidoreductase</keyword>
<comment type="cofactor">
    <cofactor evidence="13 16">
        <name>Zn(2+)</name>
        <dbReference type="ChEBI" id="CHEBI:29105"/>
    </cofactor>
    <text evidence="13 16">Binds 1 zinc ion.</text>
</comment>
<accession>A0A7V2WV45</accession>
<keyword evidence="9 13" id="KW-0862">Zinc</keyword>
<dbReference type="InterPro" id="IPR016193">
    <property type="entry name" value="Cytidine_deaminase-like"/>
</dbReference>
<dbReference type="GO" id="GO:0008703">
    <property type="term" value="F:5-amino-6-(5-phosphoribosylamino)uracil reductase activity"/>
    <property type="evidence" value="ECO:0007669"/>
    <property type="project" value="UniProtKB-EC"/>
</dbReference>
<feature type="binding site" evidence="15">
    <location>
        <position position="208"/>
    </location>
    <ligand>
        <name>substrate</name>
    </ligand>
</feature>
<dbReference type="NCBIfam" id="TIGR00326">
    <property type="entry name" value="eubact_ribD"/>
    <property type="match status" value="1"/>
</dbReference>
<dbReference type="InterPro" id="IPR002125">
    <property type="entry name" value="CMP_dCMP_dom"/>
</dbReference>
<organism evidence="18">
    <name type="scientific">Leucothrix mucor</name>
    <dbReference type="NCBI Taxonomy" id="45248"/>
    <lineage>
        <taxon>Bacteria</taxon>
        <taxon>Pseudomonadati</taxon>
        <taxon>Pseudomonadota</taxon>
        <taxon>Gammaproteobacteria</taxon>
        <taxon>Thiotrichales</taxon>
        <taxon>Thiotrichaceae</taxon>
        <taxon>Leucothrix</taxon>
    </lineage>
</organism>
<dbReference type="Pfam" id="PF01872">
    <property type="entry name" value="RibD_C"/>
    <property type="match status" value="1"/>
</dbReference>
<evidence type="ECO:0000256" key="6">
    <source>
        <dbReference type="ARBA" id="ARBA00022619"/>
    </source>
</evidence>
<comment type="similarity">
    <text evidence="4 13">In the N-terminal section; belongs to the cytidine and deoxycytidylate deaminase family.</text>
</comment>
<feature type="binding site" evidence="15">
    <location>
        <position position="174"/>
    </location>
    <ligand>
        <name>NADP(+)</name>
        <dbReference type="ChEBI" id="CHEBI:58349"/>
    </ligand>
</feature>
<evidence type="ECO:0000256" key="3">
    <source>
        <dbReference type="ARBA" id="ARBA00004910"/>
    </source>
</evidence>
<feature type="binding site" evidence="15">
    <location>
        <position position="303"/>
    </location>
    <ligand>
        <name>substrate</name>
    </ligand>
</feature>
<evidence type="ECO:0000256" key="4">
    <source>
        <dbReference type="ARBA" id="ARBA00005259"/>
    </source>
</evidence>
<dbReference type="GO" id="GO:0008270">
    <property type="term" value="F:zinc ion binding"/>
    <property type="evidence" value="ECO:0007669"/>
    <property type="project" value="InterPro"/>
</dbReference>
<comment type="function">
    <text evidence="1 13">Converts 2,5-diamino-6-(ribosylamino)-4(3h)-pyrimidinone 5'-phosphate into 5-amino-6-(ribosylamino)-2,4(1h,3h)-pyrimidinedione 5'-phosphate.</text>
</comment>
<keyword evidence="12" id="KW-0511">Multifunctional enzyme</keyword>
<evidence type="ECO:0000256" key="12">
    <source>
        <dbReference type="ARBA" id="ARBA00023268"/>
    </source>
</evidence>
<dbReference type="EMBL" id="DRMS01000248">
    <property type="protein sequence ID" value="HFC92465.1"/>
    <property type="molecule type" value="Genomic_DNA"/>
</dbReference>
<dbReference type="InterPro" id="IPR004794">
    <property type="entry name" value="Eubact_RibD"/>
</dbReference>
<feature type="binding site" evidence="16">
    <location>
        <position position="79"/>
    </location>
    <ligand>
        <name>Zn(2+)</name>
        <dbReference type="ChEBI" id="CHEBI:29105"/>
        <note>catalytic</note>
    </ligand>
</feature>
<dbReference type="FunFam" id="3.40.140.10:FF:000025">
    <property type="entry name" value="Riboflavin biosynthesis protein RibD"/>
    <property type="match status" value="1"/>
</dbReference>
<evidence type="ECO:0000256" key="11">
    <source>
        <dbReference type="ARBA" id="ARBA00023002"/>
    </source>
</evidence>
<feature type="binding site" evidence="16">
    <location>
        <position position="54"/>
    </location>
    <ligand>
        <name>Zn(2+)</name>
        <dbReference type="ChEBI" id="CHEBI:29105"/>
        <note>catalytic</note>
    </ligand>
</feature>
<protein>
    <recommendedName>
        <fullName evidence="13">Riboflavin biosynthesis protein RibD</fullName>
    </recommendedName>
    <domain>
        <recommendedName>
            <fullName evidence="13">Diaminohydroxyphosphoribosylaminopyrimidine deaminase</fullName>
            <shortName evidence="13">DRAP deaminase</shortName>
            <ecNumber evidence="13">3.5.4.26</ecNumber>
        </recommendedName>
        <alternativeName>
            <fullName evidence="13">Riboflavin-specific deaminase</fullName>
        </alternativeName>
    </domain>
    <domain>
        <recommendedName>
            <fullName evidence="13">5-amino-6-(5-phosphoribosylamino)uracil reductase</fullName>
            <ecNumber evidence="13">1.1.1.193</ecNumber>
        </recommendedName>
        <alternativeName>
            <fullName evidence="13">HTP reductase</fullName>
        </alternativeName>
    </domain>
</protein>
<dbReference type="GO" id="GO:0008835">
    <property type="term" value="F:diaminohydroxyphosphoribosylaminopyrimidine deaminase activity"/>
    <property type="evidence" value="ECO:0007669"/>
    <property type="project" value="UniProtKB-EC"/>
</dbReference>
<dbReference type="SUPFAM" id="SSF53597">
    <property type="entry name" value="Dihydrofolate reductase-like"/>
    <property type="match status" value="1"/>
</dbReference>
<evidence type="ECO:0000313" key="18">
    <source>
        <dbReference type="EMBL" id="HFC92465.1"/>
    </source>
</evidence>
<proteinExistence type="inferred from homology"/>
<feature type="domain" description="CMP/dCMP-type deaminase" evidence="17">
    <location>
        <begin position="5"/>
        <end position="127"/>
    </location>
</feature>
<dbReference type="PANTHER" id="PTHR38011">
    <property type="entry name" value="DIHYDROFOLATE REDUCTASE FAMILY PROTEIN (AFU_ORTHOLOGUE AFUA_8G06820)"/>
    <property type="match status" value="1"/>
</dbReference>
<keyword evidence="8 13" id="KW-0378">Hydrolase</keyword>
<dbReference type="InterPro" id="IPR002734">
    <property type="entry name" value="RibDG_C"/>
</dbReference>
<evidence type="ECO:0000256" key="1">
    <source>
        <dbReference type="ARBA" id="ARBA00002151"/>
    </source>
</evidence>
<evidence type="ECO:0000256" key="5">
    <source>
        <dbReference type="ARBA" id="ARBA00007417"/>
    </source>
</evidence>
<comment type="catalytic activity">
    <reaction evidence="13">
        <text>5-amino-6-(5-phospho-D-ribitylamino)uracil + NADP(+) = 5-amino-6-(5-phospho-D-ribosylamino)uracil + NADPH + H(+)</text>
        <dbReference type="Rhea" id="RHEA:17845"/>
        <dbReference type="ChEBI" id="CHEBI:15378"/>
        <dbReference type="ChEBI" id="CHEBI:57783"/>
        <dbReference type="ChEBI" id="CHEBI:58349"/>
        <dbReference type="ChEBI" id="CHEBI:58421"/>
        <dbReference type="ChEBI" id="CHEBI:58453"/>
        <dbReference type="EC" id="1.1.1.193"/>
    </reaction>
</comment>
<dbReference type="Gene3D" id="3.40.430.10">
    <property type="entry name" value="Dihydrofolate Reductase, subunit A"/>
    <property type="match status" value="1"/>
</dbReference>
<dbReference type="InterPro" id="IPR050765">
    <property type="entry name" value="Riboflavin_Biosynth_HTPR"/>
</dbReference>
<feature type="binding site" evidence="15">
    <location>
        <position position="211"/>
    </location>
    <ligand>
        <name>substrate</name>
    </ligand>
</feature>
<dbReference type="InterPro" id="IPR011549">
    <property type="entry name" value="RibD_C"/>
</dbReference>
<evidence type="ECO:0000256" key="9">
    <source>
        <dbReference type="ARBA" id="ARBA00022833"/>
    </source>
</evidence>
<dbReference type="InterPro" id="IPR024072">
    <property type="entry name" value="DHFR-like_dom_sf"/>
</dbReference>
<keyword evidence="6 13" id="KW-0686">Riboflavin biosynthesis</keyword>
<feature type="binding site" evidence="15">
    <location>
        <position position="204"/>
    </location>
    <ligand>
        <name>NADP(+)</name>
        <dbReference type="ChEBI" id="CHEBI:58349"/>
    </ligand>
</feature>
<reference evidence="18" key="1">
    <citation type="journal article" date="2020" name="mSystems">
        <title>Genome- and Community-Level Interaction Insights into Carbon Utilization and Element Cycling Functions of Hydrothermarchaeota in Hydrothermal Sediment.</title>
        <authorList>
            <person name="Zhou Z."/>
            <person name="Liu Y."/>
            <person name="Xu W."/>
            <person name="Pan J."/>
            <person name="Luo Z.H."/>
            <person name="Li M."/>
        </authorList>
    </citation>
    <scope>NUCLEOTIDE SEQUENCE [LARGE SCALE GENOMIC DNA]</scope>
    <source>
        <strain evidence="18">HyVt-493</strain>
    </source>
</reference>
<dbReference type="PROSITE" id="PS00903">
    <property type="entry name" value="CYT_DCMP_DEAMINASES_1"/>
    <property type="match status" value="1"/>
</dbReference>